<dbReference type="Proteomes" id="UP001589568">
    <property type="component" value="Unassembled WGS sequence"/>
</dbReference>
<dbReference type="InterPro" id="IPR050553">
    <property type="entry name" value="Thioredoxin_ResA/DsbE_sf"/>
</dbReference>
<evidence type="ECO:0000259" key="2">
    <source>
        <dbReference type="PROSITE" id="PS51352"/>
    </source>
</evidence>
<dbReference type="PANTHER" id="PTHR42852">
    <property type="entry name" value="THIOL:DISULFIDE INTERCHANGE PROTEIN DSBE"/>
    <property type="match status" value="1"/>
</dbReference>
<dbReference type="InterPro" id="IPR000866">
    <property type="entry name" value="AhpC/TSA"/>
</dbReference>
<dbReference type="RefSeq" id="WP_345408834.1">
    <property type="nucleotide sequence ID" value="NZ_BAAAXS010000001.1"/>
</dbReference>
<evidence type="ECO:0000256" key="1">
    <source>
        <dbReference type="SAM" id="Phobius"/>
    </source>
</evidence>
<protein>
    <submittedName>
        <fullName evidence="3">TlpA family protein disulfide reductase</fullName>
    </submittedName>
</protein>
<comment type="caution">
    <text evidence="3">The sequence shown here is derived from an EMBL/GenBank/DDBJ whole genome shotgun (WGS) entry which is preliminary data.</text>
</comment>
<dbReference type="InterPro" id="IPR036249">
    <property type="entry name" value="Thioredoxin-like_sf"/>
</dbReference>
<accession>A0ABV5NUR3</accession>
<keyword evidence="1" id="KW-0812">Transmembrane</keyword>
<keyword evidence="1" id="KW-1133">Transmembrane helix</keyword>
<organism evidence="3 4">
    <name type="scientific">Nonomuraea salmonea</name>
    <dbReference type="NCBI Taxonomy" id="46181"/>
    <lineage>
        <taxon>Bacteria</taxon>
        <taxon>Bacillati</taxon>
        <taxon>Actinomycetota</taxon>
        <taxon>Actinomycetes</taxon>
        <taxon>Streptosporangiales</taxon>
        <taxon>Streptosporangiaceae</taxon>
        <taxon>Nonomuraea</taxon>
    </lineage>
</organism>
<dbReference type="PROSITE" id="PS00194">
    <property type="entry name" value="THIOREDOXIN_1"/>
    <property type="match status" value="1"/>
</dbReference>
<gene>
    <name evidence="3" type="ORF">ACFFR3_31645</name>
</gene>
<dbReference type="PROSITE" id="PS51352">
    <property type="entry name" value="THIOREDOXIN_2"/>
    <property type="match status" value="1"/>
</dbReference>
<dbReference type="Pfam" id="PF00578">
    <property type="entry name" value="AhpC-TSA"/>
    <property type="match status" value="1"/>
</dbReference>
<dbReference type="SUPFAM" id="SSF52833">
    <property type="entry name" value="Thioredoxin-like"/>
    <property type="match status" value="1"/>
</dbReference>
<proteinExistence type="predicted"/>
<sequence>MDVVLIAAVVVVGVLGGLNLLLMLAVLRRLREYDDTWARSGMDNLAQRRFLPDAGTRVADFTITTLDGAEIALRDPAGVSGVDGPLLVAFFATGCPACHDELPRFVQYAATAPGGRERHLAVVSGAPDEVADVVEAVSPVARVVVEPDEGPVTTAFGVRRWPLFVLLGQDGTILAGVGGVSALERQAVSV</sequence>
<dbReference type="Gene3D" id="3.40.30.10">
    <property type="entry name" value="Glutaredoxin"/>
    <property type="match status" value="1"/>
</dbReference>
<dbReference type="CDD" id="cd02966">
    <property type="entry name" value="TlpA_like_family"/>
    <property type="match status" value="1"/>
</dbReference>
<dbReference type="InterPro" id="IPR013766">
    <property type="entry name" value="Thioredoxin_domain"/>
</dbReference>
<dbReference type="PANTHER" id="PTHR42852:SF17">
    <property type="entry name" value="THIOREDOXIN-LIKE PROTEIN HI_1115"/>
    <property type="match status" value="1"/>
</dbReference>
<dbReference type="InterPro" id="IPR017937">
    <property type="entry name" value="Thioredoxin_CS"/>
</dbReference>
<keyword evidence="1" id="KW-0472">Membrane</keyword>
<name>A0ABV5NUR3_9ACTN</name>
<dbReference type="EMBL" id="JBHMCF010000037">
    <property type="protein sequence ID" value="MFB9474074.1"/>
    <property type="molecule type" value="Genomic_DNA"/>
</dbReference>
<reference evidence="3 4" key="1">
    <citation type="submission" date="2024-09" db="EMBL/GenBank/DDBJ databases">
        <authorList>
            <person name="Sun Q."/>
            <person name="Mori K."/>
        </authorList>
    </citation>
    <scope>NUCLEOTIDE SEQUENCE [LARGE SCALE GENOMIC DNA]</scope>
    <source>
        <strain evidence="3 4">JCM 3324</strain>
    </source>
</reference>
<feature type="domain" description="Thioredoxin" evidence="2">
    <location>
        <begin position="52"/>
        <end position="190"/>
    </location>
</feature>
<keyword evidence="4" id="KW-1185">Reference proteome</keyword>
<feature type="transmembrane region" description="Helical" evidence="1">
    <location>
        <begin position="6"/>
        <end position="27"/>
    </location>
</feature>
<evidence type="ECO:0000313" key="3">
    <source>
        <dbReference type="EMBL" id="MFB9474074.1"/>
    </source>
</evidence>
<evidence type="ECO:0000313" key="4">
    <source>
        <dbReference type="Proteomes" id="UP001589568"/>
    </source>
</evidence>